<evidence type="ECO:0000313" key="5">
    <source>
        <dbReference type="Proteomes" id="UP000298663"/>
    </source>
</evidence>
<accession>A0A4V6YSX6</accession>
<evidence type="ECO:0000256" key="2">
    <source>
        <dbReference type="SAM" id="SignalP"/>
    </source>
</evidence>
<evidence type="ECO:0000256" key="1">
    <source>
        <dbReference type="SAM" id="MobiDB-lite"/>
    </source>
</evidence>
<feature type="domain" description="Apple" evidence="3">
    <location>
        <begin position="441"/>
        <end position="527"/>
    </location>
</feature>
<keyword evidence="5" id="KW-1185">Reference proteome</keyword>
<gene>
    <name evidence="4" type="ORF">L596_004476</name>
</gene>
<name>A0A4V6YSX6_STECR</name>
<dbReference type="InterPro" id="IPR052774">
    <property type="entry name" value="Celegans_DevNeuronal_Protein"/>
</dbReference>
<evidence type="ECO:0000259" key="3">
    <source>
        <dbReference type="PROSITE" id="PS50948"/>
    </source>
</evidence>
<feature type="compositionally biased region" description="Basic and acidic residues" evidence="1">
    <location>
        <begin position="234"/>
        <end position="263"/>
    </location>
</feature>
<sequence length="633" mass="68424">MFRFTLAAFCLVFAFCGAFAQYPNPYAIEEAVQGYAAYSGASAVKSSGSVLGPTAPMAPPRVPAPARAFAASRGYRPPPPPVRRDSKSEGQCKFDAGKWEIEPESAISGAIMFDRTTGLSCEECLDKCTQFQDASSQWVCRSVTFDNRWKICDLFAINGTSTPYFLTDYPGRDYFAYLAALPPTDAQIQGKPAEGAAIPSPVAAENSASGPVGNTLEEYDPSNVHKANLPAKTESQEEKEAEEKKAADANKPESTEFAEDTHKASLPVAEESASKEAVPAPAVPESAPAPAAPEINAAAPEESASAAPTEEIAAPAPEEAVPAPSAGAKGGPYQAVERNVVGKSGVSLCDRGETPRYTEFTGHERVNPGSETEIVESKTRDECTSACDKDQLFTCASAVFSPNGCELSSTTANHSTLDSLVESTSGAYLEKVCLPEKLSIGTRKIFPAVPNHILVGHVQEVADAKTLRECQIACLRADQDFGFICKSAMWYPSDEDQNCLLNSNNRDSVPDSFVPEDQGVQMVYFDVVREDGFDFKRLKDGPVGGSEGSFTRWSSCKDMSGMRHRYHKCQKKDIRKCKKESVMCRHLSTLQINKIDPTTCLAVRDSQGRKRCPHGMRLNAEGNREYCNKPVDC</sequence>
<dbReference type="Gene3D" id="3.50.4.10">
    <property type="entry name" value="Hepatocyte Growth Factor"/>
    <property type="match status" value="3"/>
</dbReference>
<feature type="domain" description="Apple" evidence="3">
    <location>
        <begin position="92"/>
        <end position="179"/>
    </location>
</feature>
<dbReference type="CDD" id="cd01099">
    <property type="entry name" value="PAN_AP_HGF"/>
    <property type="match status" value="1"/>
</dbReference>
<feature type="domain" description="Apple" evidence="3">
    <location>
        <begin position="349"/>
        <end position="433"/>
    </location>
</feature>
<evidence type="ECO:0000313" key="4">
    <source>
        <dbReference type="EMBL" id="TMS37573.1"/>
    </source>
</evidence>
<dbReference type="AlphaFoldDB" id="A0A4V6YSX6"/>
<feature type="compositionally biased region" description="Low complexity" evidence="1">
    <location>
        <begin position="267"/>
        <end position="326"/>
    </location>
</feature>
<dbReference type="PANTHER" id="PTHR47327:SF1">
    <property type="entry name" value="RE15579P"/>
    <property type="match status" value="1"/>
</dbReference>
<dbReference type="EMBL" id="AZBU02000001">
    <property type="protein sequence ID" value="TMS37573.1"/>
    <property type="molecule type" value="Genomic_DNA"/>
</dbReference>
<dbReference type="Pfam" id="PF00024">
    <property type="entry name" value="PAN_1"/>
    <property type="match status" value="2"/>
</dbReference>
<dbReference type="PANTHER" id="PTHR47327">
    <property type="entry name" value="FI18240P1-RELATED"/>
    <property type="match status" value="1"/>
</dbReference>
<feature type="signal peptide" evidence="2">
    <location>
        <begin position="1"/>
        <end position="20"/>
    </location>
</feature>
<dbReference type="PROSITE" id="PS50948">
    <property type="entry name" value="PAN"/>
    <property type="match status" value="3"/>
</dbReference>
<dbReference type="InterPro" id="IPR003609">
    <property type="entry name" value="Pan_app"/>
</dbReference>
<dbReference type="EMBL" id="CM016762">
    <property type="protein sequence ID" value="TMS37573.1"/>
    <property type="molecule type" value="Genomic_DNA"/>
</dbReference>
<keyword evidence="2" id="KW-0732">Signal</keyword>
<feature type="chain" id="PRO_5020244505" description="Apple domain-containing protein" evidence="2">
    <location>
        <begin position="21"/>
        <end position="633"/>
    </location>
</feature>
<dbReference type="SUPFAM" id="SSF57414">
    <property type="entry name" value="Hairpin loop containing domain-like"/>
    <property type="match status" value="2"/>
</dbReference>
<reference evidence="4 5" key="2">
    <citation type="journal article" date="2019" name="G3 (Bethesda)">
        <title>Hybrid Assembly of the Genome of the Entomopathogenic Nematode Steinernema carpocapsae Identifies the X-Chromosome.</title>
        <authorList>
            <person name="Serra L."/>
            <person name="Macchietto M."/>
            <person name="Macias-Munoz A."/>
            <person name="McGill C.J."/>
            <person name="Rodriguez I.M."/>
            <person name="Rodriguez B."/>
            <person name="Murad R."/>
            <person name="Mortazavi A."/>
        </authorList>
    </citation>
    <scope>NUCLEOTIDE SEQUENCE [LARGE SCALE GENOMIC DNA]</scope>
    <source>
        <strain evidence="4 5">ALL</strain>
    </source>
</reference>
<dbReference type="GO" id="GO:0009653">
    <property type="term" value="P:anatomical structure morphogenesis"/>
    <property type="evidence" value="ECO:0007669"/>
    <property type="project" value="TreeGrafter"/>
</dbReference>
<protein>
    <recommendedName>
        <fullName evidence="3">Apple domain-containing protein</fullName>
    </recommendedName>
</protein>
<dbReference type="SMART" id="SM00473">
    <property type="entry name" value="PAN_AP"/>
    <property type="match status" value="3"/>
</dbReference>
<reference evidence="4 5" key="1">
    <citation type="journal article" date="2015" name="Genome Biol.">
        <title>Comparative genomics of Steinernema reveals deeply conserved gene regulatory networks.</title>
        <authorList>
            <person name="Dillman A.R."/>
            <person name="Macchietto M."/>
            <person name="Porter C.F."/>
            <person name="Rogers A."/>
            <person name="Williams B."/>
            <person name="Antoshechkin I."/>
            <person name="Lee M.M."/>
            <person name="Goodwin Z."/>
            <person name="Lu X."/>
            <person name="Lewis E.E."/>
            <person name="Goodrich-Blair H."/>
            <person name="Stock S.P."/>
            <person name="Adams B.J."/>
            <person name="Sternberg P.W."/>
            <person name="Mortazavi A."/>
        </authorList>
    </citation>
    <scope>NUCLEOTIDE SEQUENCE [LARGE SCALE GENOMIC DNA]</scope>
    <source>
        <strain evidence="4 5">ALL</strain>
    </source>
</reference>
<organism evidence="4 5">
    <name type="scientific">Steinernema carpocapsae</name>
    <name type="common">Entomopathogenic nematode</name>
    <dbReference type="NCBI Taxonomy" id="34508"/>
    <lineage>
        <taxon>Eukaryota</taxon>
        <taxon>Metazoa</taxon>
        <taxon>Ecdysozoa</taxon>
        <taxon>Nematoda</taxon>
        <taxon>Chromadorea</taxon>
        <taxon>Rhabditida</taxon>
        <taxon>Tylenchina</taxon>
        <taxon>Panagrolaimomorpha</taxon>
        <taxon>Strongyloidoidea</taxon>
        <taxon>Steinernematidae</taxon>
        <taxon>Steinernema</taxon>
    </lineage>
</organism>
<proteinExistence type="predicted"/>
<dbReference type="Proteomes" id="UP000298663">
    <property type="component" value="Chromosome X"/>
</dbReference>
<feature type="region of interest" description="Disordered" evidence="1">
    <location>
        <begin position="202"/>
        <end position="332"/>
    </location>
</feature>
<comment type="caution">
    <text evidence="4">The sequence shown here is derived from an EMBL/GenBank/DDBJ whole genome shotgun (WGS) entry which is preliminary data.</text>
</comment>
<dbReference type="OrthoDB" id="5916958at2759"/>